<reference evidence="4" key="1">
    <citation type="submission" date="2025-08" db="UniProtKB">
        <authorList>
            <consortium name="RefSeq"/>
        </authorList>
    </citation>
    <scope>IDENTIFICATION</scope>
</reference>
<dbReference type="AlphaFoldDB" id="A0A6P3X981"/>
<feature type="compositionally biased region" description="Basic and acidic residues" evidence="1">
    <location>
        <begin position="56"/>
        <end position="70"/>
    </location>
</feature>
<accession>A0A6P3X981</accession>
<gene>
    <name evidence="4" type="primary">LOC106744529</name>
</gene>
<dbReference type="Proteomes" id="UP000515204">
    <property type="component" value="Unplaced"/>
</dbReference>
<dbReference type="KEGG" id="dqu:106744529"/>
<feature type="region of interest" description="Disordered" evidence="1">
    <location>
        <begin position="54"/>
        <end position="101"/>
    </location>
</feature>
<sequence>MAPLGTYASVMPVLTIKSESSASGIADSETIDPEKPCYRRPSLETLQLDPLAFETPHSETTDLKTIDSERLAYGTPVSGTPKLDPLAAETPQSETVDLETIDSETSASITPTSGMAASGTFFSEMITKNSLSKRSISDTPSEKYDGSPRCHQHRDFFPEESRAGTISESTSHINCENKLNNLEPSGKLLWIENYKCCNCGKLYVSELRLVKHMKDSCVQKCCSYCSYKTYRTWNLKAHMKRKHLL</sequence>
<evidence type="ECO:0000256" key="1">
    <source>
        <dbReference type="SAM" id="MobiDB-lite"/>
    </source>
</evidence>
<organism evidence="3 4">
    <name type="scientific">Dinoponera quadriceps</name>
    <name type="common">South American ant</name>
    <dbReference type="NCBI Taxonomy" id="609295"/>
    <lineage>
        <taxon>Eukaryota</taxon>
        <taxon>Metazoa</taxon>
        <taxon>Ecdysozoa</taxon>
        <taxon>Arthropoda</taxon>
        <taxon>Hexapoda</taxon>
        <taxon>Insecta</taxon>
        <taxon>Pterygota</taxon>
        <taxon>Neoptera</taxon>
        <taxon>Endopterygota</taxon>
        <taxon>Hymenoptera</taxon>
        <taxon>Apocrita</taxon>
        <taxon>Aculeata</taxon>
        <taxon>Formicoidea</taxon>
        <taxon>Formicidae</taxon>
        <taxon>Ponerinae</taxon>
        <taxon>Ponerini</taxon>
        <taxon>Dinoponera</taxon>
    </lineage>
</organism>
<evidence type="ECO:0000313" key="4">
    <source>
        <dbReference type="RefSeq" id="XP_014474878.1"/>
    </source>
</evidence>
<feature type="domain" description="C2H2-type" evidence="2">
    <location>
        <begin position="194"/>
        <end position="214"/>
    </location>
</feature>
<proteinExistence type="predicted"/>
<dbReference type="GeneID" id="106744529"/>
<evidence type="ECO:0000313" key="3">
    <source>
        <dbReference type="Proteomes" id="UP000515204"/>
    </source>
</evidence>
<dbReference type="OrthoDB" id="10042433at2759"/>
<name>A0A6P3X981_DINQU</name>
<evidence type="ECO:0000259" key="2">
    <source>
        <dbReference type="SMART" id="SM00355"/>
    </source>
</evidence>
<dbReference type="RefSeq" id="XP_014474878.1">
    <property type="nucleotide sequence ID" value="XM_014619392.1"/>
</dbReference>
<keyword evidence="3" id="KW-1185">Reference proteome</keyword>
<dbReference type="InterPro" id="IPR013087">
    <property type="entry name" value="Znf_C2H2_type"/>
</dbReference>
<feature type="domain" description="C2H2-type" evidence="2">
    <location>
        <begin position="220"/>
        <end position="243"/>
    </location>
</feature>
<dbReference type="SMART" id="SM00355">
    <property type="entry name" value="ZnF_C2H2"/>
    <property type="match status" value="2"/>
</dbReference>
<protein>
    <submittedName>
        <fullName evidence="4">Uncharacterized protein LOC106744529</fullName>
    </submittedName>
</protein>